<keyword evidence="2" id="KW-1185">Reference proteome</keyword>
<evidence type="ECO:0000313" key="1">
    <source>
        <dbReference type="EMBL" id="ERJ94002.1"/>
    </source>
</evidence>
<evidence type="ECO:0000313" key="2">
    <source>
        <dbReference type="Proteomes" id="UP000016649"/>
    </source>
</evidence>
<dbReference type="Proteomes" id="UP000016649">
    <property type="component" value="Unassembled WGS sequence"/>
</dbReference>
<proteinExistence type="predicted"/>
<protein>
    <submittedName>
        <fullName evidence="1">Uncharacterized protein</fullName>
    </submittedName>
</protein>
<gene>
    <name evidence="1" type="ORF">HMPREF9193_00516</name>
</gene>
<accession>A0ABN0P0M3</accession>
<name>A0ABN0P0M3_TRELE</name>
<comment type="caution">
    <text evidence="1">The sequence shown here is derived from an EMBL/GenBank/DDBJ whole genome shotgun (WGS) entry which is preliminary data.</text>
</comment>
<sequence length="183" mass="20850">MEQYKVLRHGYDQLLHLLETRGKQTNLFSLADGFSIPVPEKEQIIVQTDICDICQLQSDKTGQRIVVKDVLYDLPTVVVYIVGIHIYANSYSRSLEAAGSIIAFFKDNPVIPLDSFNWHGSTTKNLFIESVVRNPEPKFAQTNLLPAVHLQYKLEAGINSEKAESFKRVEKRDIRSKTINDKK</sequence>
<dbReference type="EMBL" id="AWVH01000008">
    <property type="protein sequence ID" value="ERJ94002.1"/>
    <property type="molecule type" value="Genomic_DNA"/>
</dbReference>
<organism evidence="1 2">
    <name type="scientific">Treponema lecithinolyticum ATCC 700332</name>
    <dbReference type="NCBI Taxonomy" id="1321815"/>
    <lineage>
        <taxon>Bacteria</taxon>
        <taxon>Pseudomonadati</taxon>
        <taxon>Spirochaetota</taxon>
        <taxon>Spirochaetia</taxon>
        <taxon>Spirochaetales</taxon>
        <taxon>Treponemataceae</taxon>
        <taxon>Treponema</taxon>
    </lineage>
</organism>
<reference evidence="1 2" key="1">
    <citation type="submission" date="2013-08" db="EMBL/GenBank/DDBJ databases">
        <authorList>
            <person name="Weinstock G."/>
            <person name="Sodergren E."/>
            <person name="Wylie T."/>
            <person name="Fulton L."/>
            <person name="Fulton R."/>
            <person name="Fronick C."/>
            <person name="O'Laughlin M."/>
            <person name="Godfrey J."/>
            <person name="Miner T."/>
            <person name="Herter B."/>
            <person name="Appelbaum E."/>
            <person name="Cordes M."/>
            <person name="Lek S."/>
            <person name="Wollam A."/>
            <person name="Pepin K.H."/>
            <person name="Palsikar V.B."/>
            <person name="Mitreva M."/>
            <person name="Wilson R.K."/>
        </authorList>
    </citation>
    <scope>NUCLEOTIDE SEQUENCE [LARGE SCALE GENOMIC DNA]</scope>
    <source>
        <strain evidence="1 2">ATCC 700332</strain>
    </source>
</reference>
<dbReference type="RefSeq" id="WP_021688028.1">
    <property type="nucleotide sequence ID" value="NZ_KI260570.1"/>
</dbReference>